<gene>
    <name evidence="1" type="ORF">PEP31012_00562</name>
</gene>
<dbReference type="AlphaFoldDB" id="A0A5E4S6Q1"/>
<evidence type="ECO:0000313" key="1">
    <source>
        <dbReference type="EMBL" id="VVD70234.1"/>
    </source>
</evidence>
<sequence>MNAPMDIPKALRQFGPKATLPRLPILQLFHERGPKPISDP</sequence>
<dbReference type="Proteomes" id="UP000400981">
    <property type="component" value="Unassembled WGS sequence"/>
</dbReference>
<name>A0A5E4S6Q1_9BURK</name>
<keyword evidence="2" id="KW-1185">Reference proteome</keyword>
<organism evidence="1 2">
    <name type="scientific">Pandoraea eparura</name>
    <dbReference type="NCBI Taxonomy" id="2508291"/>
    <lineage>
        <taxon>Bacteria</taxon>
        <taxon>Pseudomonadati</taxon>
        <taxon>Pseudomonadota</taxon>
        <taxon>Betaproteobacteria</taxon>
        <taxon>Burkholderiales</taxon>
        <taxon>Burkholderiaceae</taxon>
        <taxon>Pandoraea</taxon>
    </lineage>
</organism>
<evidence type="ECO:0000313" key="2">
    <source>
        <dbReference type="Proteomes" id="UP000400981"/>
    </source>
</evidence>
<protein>
    <submittedName>
        <fullName evidence="1">Uncharacterized protein</fullName>
    </submittedName>
</protein>
<reference evidence="1 2" key="1">
    <citation type="submission" date="2019-08" db="EMBL/GenBank/DDBJ databases">
        <authorList>
            <person name="Peeters C."/>
        </authorList>
    </citation>
    <scope>NUCLEOTIDE SEQUENCE [LARGE SCALE GENOMIC DNA]</scope>
    <source>
        <strain evidence="1 2">LMG 31012</strain>
    </source>
</reference>
<dbReference type="EMBL" id="CABPSH010000001">
    <property type="protein sequence ID" value="VVD70234.1"/>
    <property type="molecule type" value="Genomic_DNA"/>
</dbReference>
<accession>A0A5E4S6Q1</accession>
<proteinExistence type="predicted"/>